<feature type="domain" description="DUF397" evidence="1">
    <location>
        <begin position="9"/>
        <end position="62"/>
    </location>
</feature>
<dbReference type="InterPro" id="IPR007278">
    <property type="entry name" value="DUF397"/>
</dbReference>
<reference evidence="3" key="1">
    <citation type="journal article" date="2019" name="Int. J. Syst. Evol. Microbiol.">
        <title>The Global Catalogue of Microorganisms (GCM) 10K type strain sequencing project: providing services to taxonomists for standard genome sequencing and annotation.</title>
        <authorList>
            <consortium name="The Broad Institute Genomics Platform"/>
            <consortium name="The Broad Institute Genome Sequencing Center for Infectious Disease"/>
            <person name="Wu L."/>
            <person name="Ma J."/>
        </authorList>
    </citation>
    <scope>NUCLEOTIDE SEQUENCE [LARGE SCALE GENOMIC DNA]</scope>
    <source>
        <strain evidence="3">JCM 30346</strain>
    </source>
</reference>
<proteinExistence type="predicted"/>
<dbReference type="RefSeq" id="WP_380747321.1">
    <property type="nucleotide sequence ID" value="NZ_JBHSRF010000005.1"/>
</dbReference>
<organism evidence="2 3">
    <name type="scientific">Sphaerisporangium aureirubrum</name>
    <dbReference type="NCBI Taxonomy" id="1544736"/>
    <lineage>
        <taxon>Bacteria</taxon>
        <taxon>Bacillati</taxon>
        <taxon>Actinomycetota</taxon>
        <taxon>Actinomycetes</taxon>
        <taxon>Streptosporangiales</taxon>
        <taxon>Streptosporangiaceae</taxon>
        <taxon>Sphaerisporangium</taxon>
    </lineage>
</organism>
<dbReference type="EMBL" id="JBHSRF010000005">
    <property type="protein sequence ID" value="MFC6080490.1"/>
    <property type="molecule type" value="Genomic_DNA"/>
</dbReference>
<name>A0ABW1NAX4_9ACTN</name>
<comment type="caution">
    <text evidence="2">The sequence shown here is derived from an EMBL/GenBank/DDBJ whole genome shotgun (WGS) entry which is preliminary data.</text>
</comment>
<protein>
    <submittedName>
        <fullName evidence="2">DUF397 domain-containing protein</fullName>
    </submittedName>
</protein>
<keyword evidence="3" id="KW-1185">Reference proteome</keyword>
<dbReference type="Pfam" id="PF04149">
    <property type="entry name" value="DUF397"/>
    <property type="match status" value="1"/>
</dbReference>
<evidence type="ECO:0000313" key="3">
    <source>
        <dbReference type="Proteomes" id="UP001596137"/>
    </source>
</evidence>
<evidence type="ECO:0000259" key="1">
    <source>
        <dbReference type="Pfam" id="PF04149"/>
    </source>
</evidence>
<gene>
    <name evidence="2" type="ORF">ACFP1K_04930</name>
</gene>
<dbReference type="Proteomes" id="UP001596137">
    <property type="component" value="Unassembled WGS sequence"/>
</dbReference>
<accession>A0ABW1NAX4</accession>
<evidence type="ECO:0000313" key="2">
    <source>
        <dbReference type="EMBL" id="MFC6080490.1"/>
    </source>
</evidence>
<sequence>MDLTQSSLPWRKSSHSTANSENCVEVAQLADGARAIRDSKTPSGPVLIFSGKEWRTFAEDIKRDGHHHI</sequence>